<dbReference type="InterPro" id="IPR018488">
    <property type="entry name" value="cNMP-bd_CS"/>
</dbReference>
<keyword evidence="4" id="KW-1185">Reference proteome</keyword>
<name>A0AA36N664_9DINO</name>
<proteinExistence type="predicted"/>
<feature type="compositionally biased region" description="Low complexity" evidence="1">
    <location>
        <begin position="337"/>
        <end position="350"/>
    </location>
</feature>
<evidence type="ECO:0000313" key="3">
    <source>
        <dbReference type="EMBL" id="CAJ1391975.1"/>
    </source>
</evidence>
<organism evidence="3 4">
    <name type="scientific">Effrenium voratum</name>
    <dbReference type="NCBI Taxonomy" id="2562239"/>
    <lineage>
        <taxon>Eukaryota</taxon>
        <taxon>Sar</taxon>
        <taxon>Alveolata</taxon>
        <taxon>Dinophyceae</taxon>
        <taxon>Suessiales</taxon>
        <taxon>Symbiodiniaceae</taxon>
        <taxon>Effrenium</taxon>
    </lineage>
</organism>
<dbReference type="PANTHER" id="PTHR23011">
    <property type="entry name" value="CYCLIC NUCLEOTIDE-BINDING DOMAIN CONTAINING PROTEIN"/>
    <property type="match status" value="1"/>
</dbReference>
<feature type="region of interest" description="Disordered" evidence="1">
    <location>
        <begin position="237"/>
        <end position="270"/>
    </location>
</feature>
<dbReference type="EMBL" id="CAUJNA010002236">
    <property type="protein sequence ID" value="CAJ1391975.1"/>
    <property type="molecule type" value="Genomic_DNA"/>
</dbReference>
<dbReference type="PANTHER" id="PTHR23011:SF28">
    <property type="entry name" value="CYCLIC NUCLEOTIDE-BINDING DOMAIN CONTAINING PROTEIN"/>
    <property type="match status" value="1"/>
</dbReference>
<evidence type="ECO:0000259" key="2">
    <source>
        <dbReference type="PROSITE" id="PS50042"/>
    </source>
</evidence>
<sequence>MGTRLNAIREACRLAPDLRSEENVNDILEFVRDVKFFEALTSLQQRTLCKMMSLETFEPRVNIFEVGDVGDKYYIILSGSVSVQVPSLNAPCPNGIHEGRCTCKNRPLETTVFLAKGSGFGELALQEDKPRSATIQTSERTEALVITRTNYEKYAGELHKLFIEQRVKFLRQCPLIEQALQQGSVTPPDLAAMANCLNERSLNGNQLVVRQGEPVESMIFVRSGSLAMLKLVDVDGKESRRPRAPDSRMRGKVTKTKAGQEPDAPVADGQGATNLAKAILEMKRVDRDKALAASFLRNSRTTRRESMEDAAQFAQQVFGRRASFEQEERPKMEPQISNRSSKASQPSQSQALWGKLRATTNQVPMPGLPWVLTSRTFCACPSEAMTLKKTAEALGSEADKAETETKTTGVYKAFSAVSRKQEPKKKLLLRVGSVGAFQYFGDKEVCNSQVFPCSLMSDPIADIYIMSKHDVLRRLPKSLLSALFTQDVQKEPTDGQLVDMLRQNERWFTFRRSMHGEVLMCRDQERGGGARAYTSTHKVDALSNFEFLGVNPHGSFAGRTLPPPRKILGVHLTAKDEELFSQTSARFLRRFDHLKRDRGLRVALRKAGASERLLSSIRQDALDPMQIRFDQQWSKLQQDPVSLDLDQENLEDLFRIPSADEMGDGCVKTLLPGQVAERGDSDFTGRWNTAELGAEGNLQPLLESKRRVGFS</sequence>
<reference evidence="3" key="1">
    <citation type="submission" date="2023-08" db="EMBL/GenBank/DDBJ databases">
        <authorList>
            <person name="Chen Y."/>
            <person name="Shah S."/>
            <person name="Dougan E. K."/>
            <person name="Thang M."/>
            <person name="Chan C."/>
        </authorList>
    </citation>
    <scope>NUCLEOTIDE SEQUENCE</scope>
</reference>
<dbReference type="SUPFAM" id="SSF51206">
    <property type="entry name" value="cAMP-binding domain-like"/>
    <property type="match status" value="2"/>
</dbReference>
<dbReference type="InterPro" id="IPR000595">
    <property type="entry name" value="cNMP-bd_dom"/>
</dbReference>
<dbReference type="InterPro" id="IPR014710">
    <property type="entry name" value="RmlC-like_jellyroll"/>
</dbReference>
<dbReference type="CDD" id="cd00038">
    <property type="entry name" value="CAP_ED"/>
    <property type="match status" value="2"/>
</dbReference>
<gene>
    <name evidence="3" type="ORF">EVOR1521_LOCUS17191</name>
</gene>
<dbReference type="Pfam" id="PF00027">
    <property type="entry name" value="cNMP_binding"/>
    <property type="match status" value="1"/>
</dbReference>
<evidence type="ECO:0000313" key="4">
    <source>
        <dbReference type="Proteomes" id="UP001178507"/>
    </source>
</evidence>
<dbReference type="AlphaFoldDB" id="A0AA36N664"/>
<comment type="caution">
    <text evidence="3">The sequence shown here is derived from an EMBL/GenBank/DDBJ whole genome shotgun (WGS) entry which is preliminary data.</text>
</comment>
<feature type="compositionally biased region" description="Basic and acidic residues" evidence="1">
    <location>
        <begin position="237"/>
        <end position="249"/>
    </location>
</feature>
<dbReference type="PROSITE" id="PS50042">
    <property type="entry name" value="CNMP_BINDING_3"/>
    <property type="match status" value="2"/>
</dbReference>
<dbReference type="InterPro" id="IPR018490">
    <property type="entry name" value="cNMP-bd_dom_sf"/>
</dbReference>
<dbReference type="Gene3D" id="2.60.120.10">
    <property type="entry name" value="Jelly Rolls"/>
    <property type="match status" value="2"/>
</dbReference>
<dbReference type="Proteomes" id="UP001178507">
    <property type="component" value="Unassembled WGS sequence"/>
</dbReference>
<protein>
    <recommendedName>
        <fullName evidence="2">Cyclic nucleotide-binding domain-containing protein</fullName>
    </recommendedName>
</protein>
<feature type="domain" description="Cyclic nucleotide-binding" evidence="2">
    <location>
        <begin position="184"/>
        <end position="230"/>
    </location>
</feature>
<feature type="region of interest" description="Disordered" evidence="1">
    <location>
        <begin position="319"/>
        <end position="351"/>
    </location>
</feature>
<evidence type="ECO:0000256" key="1">
    <source>
        <dbReference type="SAM" id="MobiDB-lite"/>
    </source>
</evidence>
<dbReference type="SMART" id="SM00100">
    <property type="entry name" value="cNMP"/>
    <property type="match status" value="2"/>
</dbReference>
<accession>A0AA36N664</accession>
<dbReference type="PROSITE" id="PS00889">
    <property type="entry name" value="CNMP_BINDING_2"/>
    <property type="match status" value="1"/>
</dbReference>
<feature type="domain" description="Cyclic nucleotide-binding" evidence="2">
    <location>
        <begin position="36"/>
        <end position="172"/>
    </location>
</feature>
<feature type="compositionally biased region" description="Basic and acidic residues" evidence="1">
    <location>
        <begin position="322"/>
        <end position="332"/>
    </location>
</feature>